<evidence type="ECO:0000313" key="2">
    <source>
        <dbReference type="Proteomes" id="UP000828941"/>
    </source>
</evidence>
<name>A0ACB9KGJ9_BAUVA</name>
<comment type="caution">
    <text evidence="1">The sequence shown here is derived from an EMBL/GenBank/DDBJ whole genome shotgun (WGS) entry which is preliminary data.</text>
</comment>
<gene>
    <name evidence="1" type="ORF">L6164_036285</name>
</gene>
<reference evidence="1 2" key="1">
    <citation type="journal article" date="2022" name="DNA Res.">
        <title>Chromosomal-level genome assembly of the orchid tree Bauhinia variegata (Leguminosae; Cercidoideae) supports the allotetraploid origin hypothesis of Bauhinia.</title>
        <authorList>
            <person name="Zhong Y."/>
            <person name="Chen Y."/>
            <person name="Zheng D."/>
            <person name="Pang J."/>
            <person name="Liu Y."/>
            <person name="Luo S."/>
            <person name="Meng S."/>
            <person name="Qian L."/>
            <person name="Wei D."/>
            <person name="Dai S."/>
            <person name="Zhou R."/>
        </authorList>
    </citation>
    <scope>NUCLEOTIDE SEQUENCE [LARGE SCALE GENOMIC DNA]</scope>
    <source>
        <strain evidence="1">BV-YZ2020</strain>
    </source>
</reference>
<keyword evidence="2" id="KW-1185">Reference proteome</keyword>
<protein>
    <submittedName>
        <fullName evidence="1">Uncharacterized protein</fullName>
    </submittedName>
</protein>
<sequence length="159" mass="17685">MYEDSIPFPFAHGPWLIRFRFTRATLVSNVSESAVYHPSNNGRNDRGKNITINLKSGEPIQAWIDYNEEEKLVNVTISPFGMPKPYIPLISFPVDLSMVLSDNMYAGFSASNGLLIADNNIHGWSFKIGGKAQDLYKGNIPLLGLKSSAKVVHRKGFVV</sequence>
<organism evidence="1 2">
    <name type="scientific">Bauhinia variegata</name>
    <name type="common">Purple orchid tree</name>
    <name type="synonym">Phanera variegata</name>
    <dbReference type="NCBI Taxonomy" id="167791"/>
    <lineage>
        <taxon>Eukaryota</taxon>
        <taxon>Viridiplantae</taxon>
        <taxon>Streptophyta</taxon>
        <taxon>Embryophyta</taxon>
        <taxon>Tracheophyta</taxon>
        <taxon>Spermatophyta</taxon>
        <taxon>Magnoliopsida</taxon>
        <taxon>eudicotyledons</taxon>
        <taxon>Gunneridae</taxon>
        <taxon>Pentapetalae</taxon>
        <taxon>rosids</taxon>
        <taxon>fabids</taxon>
        <taxon>Fabales</taxon>
        <taxon>Fabaceae</taxon>
        <taxon>Cercidoideae</taxon>
        <taxon>Cercideae</taxon>
        <taxon>Bauhiniinae</taxon>
        <taxon>Bauhinia</taxon>
    </lineage>
</organism>
<dbReference type="EMBL" id="CM039439">
    <property type="protein sequence ID" value="KAI4296317.1"/>
    <property type="molecule type" value="Genomic_DNA"/>
</dbReference>
<accession>A0ACB9KGJ9</accession>
<dbReference type="Proteomes" id="UP000828941">
    <property type="component" value="Chromosome 14"/>
</dbReference>
<evidence type="ECO:0000313" key="1">
    <source>
        <dbReference type="EMBL" id="KAI4296317.1"/>
    </source>
</evidence>
<proteinExistence type="predicted"/>